<proteinExistence type="predicted"/>
<evidence type="ECO:0000256" key="1">
    <source>
        <dbReference type="SAM" id="SignalP"/>
    </source>
</evidence>
<protein>
    <recommendedName>
        <fullName evidence="4">Secreted protein</fullName>
    </recommendedName>
</protein>
<name>A0AA39Y1A3_9PEZI</name>
<gene>
    <name evidence="2" type="ORF">B0T16DRAFT_415183</name>
</gene>
<organism evidence="2 3">
    <name type="scientific">Cercophora newfieldiana</name>
    <dbReference type="NCBI Taxonomy" id="92897"/>
    <lineage>
        <taxon>Eukaryota</taxon>
        <taxon>Fungi</taxon>
        <taxon>Dikarya</taxon>
        <taxon>Ascomycota</taxon>
        <taxon>Pezizomycotina</taxon>
        <taxon>Sordariomycetes</taxon>
        <taxon>Sordariomycetidae</taxon>
        <taxon>Sordariales</taxon>
        <taxon>Lasiosphaeriaceae</taxon>
        <taxon>Cercophora</taxon>
    </lineage>
</organism>
<evidence type="ECO:0000313" key="2">
    <source>
        <dbReference type="EMBL" id="KAK0643047.1"/>
    </source>
</evidence>
<reference evidence="2" key="1">
    <citation type="submission" date="2023-06" db="EMBL/GenBank/DDBJ databases">
        <title>Genome-scale phylogeny and comparative genomics of the fungal order Sordariales.</title>
        <authorList>
            <consortium name="Lawrence Berkeley National Laboratory"/>
            <person name="Hensen N."/>
            <person name="Bonometti L."/>
            <person name="Westerberg I."/>
            <person name="Brannstrom I.O."/>
            <person name="Guillou S."/>
            <person name="Cros-Aarteil S."/>
            <person name="Calhoun S."/>
            <person name="Haridas S."/>
            <person name="Kuo A."/>
            <person name="Mondo S."/>
            <person name="Pangilinan J."/>
            <person name="Riley R."/>
            <person name="Labutti K."/>
            <person name="Andreopoulos B."/>
            <person name="Lipzen A."/>
            <person name="Chen C."/>
            <person name="Yanf M."/>
            <person name="Daum C."/>
            <person name="Ng V."/>
            <person name="Clum A."/>
            <person name="Steindorff A."/>
            <person name="Ohm R."/>
            <person name="Martin F."/>
            <person name="Silar P."/>
            <person name="Natvig D."/>
            <person name="Lalanne C."/>
            <person name="Gautier V."/>
            <person name="Ament-Velasquez S.L."/>
            <person name="Kruys A."/>
            <person name="Hutchinson M.I."/>
            <person name="Powell A.J."/>
            <person name="Barry K."/>
            <person name="Miller A.N."/>
            <person name="Grigoriev I.V."/>
            <person name="Debuchy R."/>
            <person name="Gladieux P."/>
            <person name="Thoren M.H."/>
            <person name="Johannesson H."/>
        </authorList>
    </citation>
    <scope>NUCLEOTIDE SEQUENCE</scope>
    <source>
        <strain evidence="2">SMH2532-1</strain>
    </source>
</reference>
<keyword evidence="3" id="KW-1185">Reference proteome</keyword>
<dbReference type="Proteomes" id="UP001174936">
    <property type="component" value="Unassembled WGS sequence"/>
</dbReference>
<accession>A0AA39Y1A3</accession>
<evidence type="ECO:0000313" key="3">
    <source>
        <dbReference type="Proteomes" id="UP001174936"/>
    </source>
</evidence>
<dbReference type="EMBL" id="JAULSV010000005">
    <property type="protein sequence ID" value="KAK0643047.1"/>
    <property type="molecule type" value="Genomic_DNA"/>
</dbReference>
<feature type="chain" id="PRO_5041328445" description="Secreted protein" evidence="1">
    <location>
        <begin position="22"/>
        <end position="87"/>
    </location>
</feature>
<keyword evidence="1" id="KW-0732">Signal</keyword>
<comment type="caution">
    <text evidence="2">The sequence shown here is derived from an EMBL/GenBank/DDBJ whole genome shotgun (WGS) entry which is preliminary data.</text>
</comment>
<feature type="signal peptide" evidence="1">
    <location>
        <begin position="1"/>
        <end position="21"/>
    </location>
</feature>
<evidence type="ECO:0008006" key="4">
    <source>
        <dbReference type="Google" id="ProtNLM"/>
    </source>
</evidence>
<dbReference type="AlphaFoldDB" id="A0AA39Y1A3"/>
<sequence length="87" mass="10006">MRIVWCVVLAAPLLEFWANEGEKKRAGETTKDKLLCKNIQGQAHKPEIKSLHCPSELRGSLLLVFVAQVLCFKCDVLPRHRQWLLRP</sequence>